<reference evidence="2" key="2">
    <citation type="submission" date="2015-01" db="EMBL/GenBank/DDBJ databases">
        <title>Evolutionary Origins and Diversification of the Mycorrhizal Mutualists.</title>
        <authorList>
            <consortium name="DOE Joint Genome Institute"/>
            <consortium name="Mycorrhizal Genomics Consortium"/>
            <person name="Kohler A."/>
            <person name="Kuo A."/>
            <person name="Nagy L.G."/>
            <person name="Floudas D."/>
            <person name="Copeland A."/>
            <person name="Barry K.W."/>
            <person name="Cichocki N."/>
            <person name="Veneault-Fourrey C."/>
            <person name="LaButti K."/>
            <person name="Lindquist E.A."/>
            <person name="Lipzen A."/>
            <person name="Lundell T."/>
            <person name="Morin E."/>
            <person name="Murat C."/>
            <person name="Riley R."/>
            <person name="Ohm R."/>
            <person name="Sun H."/>
            <person name="Tunlid A."/>
            <person name="Henrissat B."/>
            <person name="Grigoriev I.V."/>
            <person name="Hibbett D.S."/>
            <person name="Martin F."/>
        </authorList>
    </citation>
    <scope>NUCLEOTIDE SEQUENCE [LARGE SCALE GENOMIC DNA]</scope>
    <source>
        <strain evidence="2">LaAM-08-1</strain>
    </source>
</reference>
<sequence>HWAIPRIIWKKMEEERMGKDVGRQGTLDGFVEKQAGSVVYTRENTLHAVTQFVAVDDQSLSIANKTMFRNCLVAMRPKSRLHDLPTTHDIVNHLHNEFVRWLAQLKEDIDV</sequence>
<reference evidence="1 2" key="1">
    <citation type="submission" date="2014-04" db="EMBL/GenBank/DDBJ databases">
        <authorList>
            <consortium name="DOE Joint Genome Institute"/>
            <person name="Kuo A."/>
            <person name="Kohler A."/>
            <person name="Nagy L.G."/>
            <person name="Floudas D."/>
            <person name="Copeland A."/>
            <person name="Barry K.W."/>
            <person name="Cichocki N."/>
            <person name="Veneault-Fourrey C."/>
            <person name="LaButti K."/>
            <person name="Lindquist E.A."/>
            <person name="Lipzen A."/>
            <person name="Lundell T."/>
            <person name="Morin E."/>
            <person name="Murat C."/>
            <person name="Sun H."/>
            <person name="Tunlid A."/>
            <person name="Henrissat B."/>
            <person name="Grigoriev I.V."/>
            <person name="Hibbett D.S."/>
            <person name="Martin F."/>
            <person name="Nordberg H.P."/>
            <person name="Cantor M.N."/>
            <person name="Hua S.X."/>
        </authorList>
    </citation>
    <scope>NUCLEOTIDE SEQUENCE [LARGE SCALE GENOMIC DNA]</scope>
    <source>
        <strain evidence="1 2">LaAM-08-1</strain>
    </source>
</reference>
<evidence type="ECO:0000313" key="1">
    <source>
        <dbReference type="EMBL" id="KIK00943.1"/>
    </source>
</evidence>
<name>A0A0C9XYR4_9AGAR</name>
<feature type="non-terminal residue" evidence="1">
    <location>
        <position position="1"/>
    </location>
</feature>
<organism evidence="1 2">
    <name type="scientific">Laccaria amethystina LaAM-08-1</name>
    <dbReference type="NCBI Taxonomy" id="1095629"/>
    <lineage>
        <taxon>Eukaryota</taxon>
        <taxon>Fungi</taxon>
        <taxon>Dikarya</taxon>
        <taxon>Basidiomycota</taxon>
        <taxon>Agaricomycotina</taxon>
        <taxon>Agaricomycetes</taxon>
        <taxon>Agaricomycetidae</taxon>
        <taxon>Agaricales</taxon>
        <taxon>Agaricineae</taxon>
        <taxon>Hydnangiaceae</taxon>
        <taxon>Laccaria</taxon>
    </lineage>
</organism>
<feature type="non-terminal residue" evidence="1">
    <location>
        <position position="111"/>
    </location>
</feature>
<dbReference type="AlphaFoldDB" id="A0A0C9XYR4"/>
<accession>A0A0C9XYR4</accession>
<protein>
    <submittedName>
        <fullName evidence="1">Uncharacterized protein</fullName>
    </submittedName>
</protein>
<evidence type="ECO:0000313" key="2">
    <source>
        <dbReference type="Proteomes" id="UP000054477"/>
    </source>
</evidence>
<dbReference type="EMBL" id="KN838615">
    <property type="protein sequence ID" value="KIK00943.1"/>
    <property type="molecule type" value="Genomic_DNA"/>
</dbReference>
<dbReference type="OrthoDB" id="3157803at2759"/>
<dbReference type="HOGENOM" id="CLU_136331_0_0_1"/>
<proteinExistence type="predicted"/>
<dbReference type="Proteomes" id="UP000054477">
    <property type="component" value="Unassembled WGS sequence"/>
</dbReference>
<keyword evidence="2" id="KW-1185">Reference proteome</keyword>
<gene>
    <name evidence="1" type="ORF">K443DRAFT_36310</name>
</gene>